<reference evidence="2 3" key="1">
    <citation type="journal article" date="2018" name="Pathog. Dis.">
        <title>Whole-genome sequencing based characterization of antimicrobial resistance in Enterococcus.</title>
        <authorList>
            <person name="Tyson G."/>
        </authorList>
    </citation>
    <scope>NUCLEOTIDE SEQUENCE [LARGE SCALE GENOMIC DNA]</scope>
    <source>
        <strain evidence="2 3">CVM N55263</strain>
    </source>
</reference>
<dbReference type="Proteomes" id="UP000237934">
    <property type="component" value="Unassembled WGS sequence"/>
</dbReference>
<organism evidence="2 3">
    <name type="scientific">Enterococcus mundtii</name>
    <dbReference type="NCBI Taxonomy" id="53346"/>
    <lineage>
        <taxon>Bacteria</taxon>
        <taxon>Bacillati</taxon>
        <taxon>Bacillota</taxon>
        <taxon>Bacilli</taxon>
        <taxon>Lactobacillales</taxon>
        <taxon>Enterococcaceae</taxon>
        <taxon>Enterococcus</taxon>
    </lineage>
</organism>
<dbReference type="RefSeq" id="WP_104872279.1">
    <property type="nucleotide sequence ID" value="NZ_PUAP01000034.1"/>
</dbReference>
<dbReference type="Pfam" id="PF05043">
    <property type="entry name" value="Mga"/>
    <property type="match status" value="1"/>
</dbReference>
<proteinExistence type="predicted"/>
<gene>
    <name evidence="2" type="ORF">CUS89_11855</name>
</gene>
<evidence type="ECO:0000259" key="1">
    <source>
        <dbReference type="Pfam" id="PF05043"/>
    </source>
</evidence>
<feature type="domain" description="Mga helix-turn-helix" evidence="1">
    <location>
        <begin position="85"/>
        <end position="166"/>
    </location>
</feature>
<dbReference type="AlphaFoldDB" id="A0A2S7RRI6"/>
<name>A0A2S7RRI6_ENTMU</name>
<comment type="caution">
    <text evidence="2">The sequence shown here is derived from an EMBL/GenBank/DDBJ whole genome shotgun (WGS) entry which is preliminary data.</text>
</comment>
<protein>
    <recommendedName>
        <fullName evidence="1">Mga helix-turn-helix domain-containing protein</fullName>
    </recommendedName>
</protein>
<dbReference type="InterPro" id="IPR007737">
    <property type="entry name" value="Mga_HTH"/>
</dbReference>
<evidence type="ECO:0000313" key="2">
    <source>
        <dbReference type="EMBL" id="PQF22221.1"/>
    </source>
</evidence>
<evidence type="ECO:0000313" key="3">
    <source>
        <dbReference type="Proteomes" id="UP000237934"/>
    </source>
</evidence>
<dbReference type="EMBL" id="PUAP01000034">
    <property type="protein sequence ID" value="PQF22221.1"/>
    <property type="molecule type" value="Genomic_DNA"/>
</dbReference>
<sequence>MMLEFLDKKSIGRLKLLFYLDANASVPLLQATVMEELKMNRYELESCIKDVQEDLKEFDLTDQFLIETGVKPKTVKYTRKTFANISCLISCYASRSTLTPLIKAVLMEQVENTFDLEDVLYASRATVYKIMSKVNELLKIFAIEISSSCQFIGKERDIQSFLYGYYYTLYGVNAYPFTESMKEELSEIINQLRQITHFLEEDLSNSQQVKLLYRLFVLKVRNYFGHQGETTVSTVQNEGLVQKIMTVLSPYFQHLQEAEIYELLYFIGSENLSSSCRLIETEVMTSLNEKVISSVIAEFQDVVSWGETREVIDELSLIHNKLIFQKRTNFENSTIQHFSFIKENYQLAEALAYRIVQELLELEWCVETVRANYHELAKEYIFLFLATLPIELLSPKVRIAIDFSFGESYSRYIQEQVDAFGKLNIESFVGESEETADICISDMLKLQSKRHQVIWLSPPTASDWEKLGDLIVSVKIQKCGKNHEKNSENISS</sequence>
<accession>A0A2S7RRI6</accession>